<dbReference type="SMART" id="SM00054">
    <property type="entry name" value="EFh"/>
    <property type="match status" value="3"/>
</dbReference>
<name>A0A553P429_TIGCA</name>
<evidence type="ECO:0000256" key="6">
    <source>
        <dbReference type="ARBA" id="ARBA00023288"/>
    </source>
</evidence>
<evidence type="ECO:0000256" key="2">
    <source>
        <dbReference type="ARBA" id="ARBA00022707"/>
    </source>
</evidence>
<dbReference type="PANTHER" id="PTHR23055:SF178">
    <property type="entry name" value="NEUROCALCIN HOMOLOG"/>
    <property type="match status" value="1"/>
</dbReference>
<dbReference type="STRING" id="6832.A0A553P429"/>
<feature type="domain" description="EF-hand" evidence="7">
    <location>
        <begin position="106"/>
        <end position="135"/>
    </location>
</feature>
<evidence type="ECO:0000256" key="1">
    <source>
        <dbReference type="ARBA" id="ARBA00006049"/>
    </source>
</evidence>
<protein>
    <recommendedName>
        <fullName evidence="7">EF-hand domain-containing protein</fullName>
    </recommendedName>
</protein>
<dbReference type="InterPro" id="IPR028846">
    <property type="entry name" value="Recoverin"/>
</dbReference>
<evidence type="ECO:0000256" key="5">
    <source>
        <dbReference type="ARBA" id="ARBA00022837"/>
    </source>
</evidence>
<dbReference type="Pfam" id="PF00036">
    <property type="entry name" value="EF-hand_1"/>
    <property type="match status" value="1"/>
</dbReference>
<keyword evidence="6" id="KW-0449">Lipoprotein</keyword>
<dbReference type="AlphaFoldDB" id="A0A553P429"/>
<keyword evidence="9" id="KW-1185">Reference proteome</keyword>
<organism evidence="8 9">
    <name type="scientific">Tigriopus californicus</name>
    <name type="common">Marine copepod</name>
    <dbReference type="NCBI Taxonomy" id="6832"/>
    <lineage>
        <taxon>Eukaryota</taxon>
        <taxon>Metazoa</taxon>
        <taxon>Ecdysozoa</taxon>
        <taxon>Arthropoda</taxon>
        <taxon>Crustacea</taxon>
        <taxon>Multicrustacea</taxon>
        <taxon>Hexanauplia</taxon>
        <taxon>Copepoda</taxon>
        <taxon>Harpacticoida</taxon>
        <taxon>Harpacticidae</taxon>
        <taxon>Tigriopus</taxon>
    </lineage>
</organism>
<dbReference type="OrthoDB" id="191686at2759"/>
<dbReference type="InterPro" id="IPR018247">
    <property type="entry name" value="EF_Hand_1_Ca_BS"/>
</dbReference>
<dbReference type="Proteomes" id="UP000318571">
    <property type="component" value="Chromosome 7"/>
</dbReference>
<evidence type="ECO:0000313" key="8">
    <source>
        <dbReference type="EMBL" id="TRY72449.1"/>
    </source>
</evidence>
<gene>
    <name evidence="8" type="ORF">TCAL_01029</name>
</gene>
<dbReference type="InterPro" id="IPR011992">
    <property type="entry name" value="EF-hand-dom_pair"/>
</dbReference>
<dbReference type="Pfam" id="PF13499">
    <property type="entry name" value="EF-hand_7"/>
    <property type="match status" value="1"/>
</dbReference>
<accession>A0A553P429</accession>
<comment type="similarity">
    <text evidence="1">Belongs to the recoverin family.</text>
</comment>
<dbReference type="GO" id="GO:0005509">
    <property type="term" value="F:calcium ion binding"/>
    <property type="evidence" value="ECO:0007669"/>
    <property type="project" value="InterPro"/>
</dbReference>
<keyword evidence="4" id="KW-0677">Repeat</keyword>
<dbReference type="PRINTS" id="PR00450">
    <property type="entry name" value="RECOVERIN"/>
</dbReference>
<feature type="domain" description="EF-hand" evidence="7">
    <location>
        <begin position="136"/>
        <end position="171"/>
    </location>
</feature>
<keyword evidence="3" id="KW-0479">Metal-binding</keyword>
<evidence type="ECO:0000259" key="7">
    <source>
        <dbReference type="PROSITE" id="PS50222"/>
    </source>
</evidence>
<dbReference type="EMBL" id="VCGU01000008">
    <property type="protein sequence ID" value="TRY72449.1"/>
    <property type="molecule type" value="Genomic_DNA"/>
</dbReference>
<dbReference type="SUPFAM" id="SSF47473">
    <property type="entry name" value="EF-hand"/>
    <property type="match status" value="1"/>
</dbReference>
<evidence type="ECO:0000256" key="4">
    <source>
        <dbReference type="ARBA" id="ARBA00022737"/>
    </source>
</evidence>
<dbReference type="FunFam" id="1.10.238.10:FF:000003">
    <property type="entry name" value="Calmodulin A"/>
    <property type="match status" value="1"/>
</dbReference>
<proteinExistence type="inferred from homology"/>
<evidence type="ECO:0000313" key="9">
    <source>
        <dbReference type="Proteomes" id="UP000318571"/>
    </source>
</evidence>
<reference evidence="8 9" key="1">
    <citation type="journal article" date="2018" name="Nat. Ecol. Evol.">
        <title>Genomic signatures of mitonuclear coevolution across populations of Tigriopus californicus.</title>
        <authorList>
            <person name="Barreto F.S."/>
            <person name="Watson E.T."/>
            <person name="Lima T.G."/>
            <person name="Willett C.S."/>
            <person name="Edmands S."/>
            <person name="Li W."/>
            <person name="Burton R.S."/>
        </authorList>
    </citation>
    <scope>NUCLEOTIDE SEQUENCE [LARGE SCALE GENOMIC DNA]</scope>
    <source>
        <strain evidence="8 9">San Diego</strain>
    </source>
</reference>
<evidence type="ECO:0000256" key="3">
    <source>
        <dbReference type="ARBA" id="ARBA00022723"/>
    </source>
</evidence>
<sequence length="241" mass="27371">MTAEGDNQNNTKFLRLRKSVSNFCDSGIKKPLRSGMSSLLCLKTPTNLSEEDLDFLATHTACDKEQLKIQFENFVEKHPNGAISKRDFRNLMKSCFPKQDSSVLEKNIFNMYDTDRDGSISFKELMIVMYIMSNGSVEDNLKQIFKVFDANGNGMISKKEMKKLVQDIYHLLDDGKPDKGNKIKKALIENAMREMDADNDGQISEEEFVKAVLNQQKVARLLTLKVVQVFDPDPSQAKLSI</sequence>
<dbReference type="Gene3D" id="1.10.238.10">
    <property type="entry name" value="EF-hand"/>
    <property type="match status" value="1"/>
</dbReference>
<dbReference type="PROSITE" id="PS00018">
    <property type="entry name" value="EF_HAND_1"/>
    <property type="match status" value="3"/>
</dbReference>
<comment type="caution">
    <text evidence="8">The sequence shown here is derived from an EMBL/GenBank/DDBJ whole genome shotgun (WGS) entry which is preliminary data.</text>
</comment>
<dbReference type="CDD" id="cd00051">
    <property type="entry name" value="EFh"/>
    <property type="match status" value="2"/>
</dbReference>
<dbReference type="InterPro" id="IPR002048">
    <property type="entry name" value="EF_hand_dom"/>
</dbReference>
<dbReference type="PROSITE" id="PS50222">
    <property type="entry name" value="EF_HAND_2"/>
    <property type="match status" value="3"/>
</dbReference>
<dbReference type="PANTHER" id="PTHR23055">
    <property type="entry name" value="CALCIUM BINDING PROTEINS"/>
    <property type="match status" value="1"/>
</dbReference>
<keyword evidence="5" id="KW-0106">Calcium</keyword>
<feature type="domain" description="EF-hand" evidence="7">
    <location>
        <begin position="183"/>
        <end position="218"/>
    </location>
</feature>
<keyword evidence="2" id="KW-0519">Myristate</keyword>